<dbReference type="FunFam" id="3.40.1190.20:FF:000003">
    <property type="entry name" value="Phosphomethylpyrimidine kinase ThiD"/>
    <property type="match status" value="1"/>
</dbReference>
<keyword evidence="9" id="KW-1185">Reference proteome</keyword>
<gene>
    <name evidence="8" type="ORF">GCM10011320_41600</name>
</gene>
<dbReference type="EMBL" id="BMKW01000010">
    <property type="protein sequence ID" value="GGJ29852.1"/>
    <property type="molecule type" value="Genomic_DNA"/>
</dbReference>
<evidence type="ECO:0000256" key="1">
    <source>
        <dbReference type="ARBA" id="ARBA00004948"/>
    </source>
</evidence>
<reference evidence="8" key="2">
    <citation type="submission" date="2020-09" db="EMBL/GenBank/DDBJ databases">
        <authorList>
            <person name="Sun Q."/>
            <person name="Zhou Y."/>
        </authorList>
    </citation>
    <scope>NUCLEOTIDE SEQUENCE</scope>
    <source>
        <strain evidence="8">CGMCC 1.3617</strain>
    </source>
</reference>
<feature type="domain" description="Pyridoxamine kinase/Phosphomethylpyrimidine kinase" evidence="7">
    <location>
        <begin position="12"/>
        <end position="257"/>
    </location>
</feature>
<protein>
    <recommendedName>
        <fullName evidence="2">hydroxymethylpyrimidine kinase</fullName>
        <ecNumber evidence="2">2.7.1.49</ecNumber>
    </recommendedName>
</protein>
<dbReference type="InterPro" id="IPR013749">
    <property type="entry name" value="PM/HMP-P_kinase-1"/>
</dbReference>
<evidence type="ECO:0000256" key="3">
    <source>
        <dbReference type="ARBA" id="ARBA00022679"/>
    </source>
</evidence>
<dbReference type="SUPFAM" id="SSF53613">
    <property type="entry name" value="Ribokinase-like"/>
    <property type="match status" value="1"/>
</dbReference>
<dbReference type="Proteomes" id="UP000661507">
    <property type="component" value="Unassembled WGS sequence"/>
</dbReference>
<evidence type="ECO:0000313" key="9">
    <source>
        <dbReference type="Proteomes" id="UP000661507"/>
    </source>
</evidence>
<evidence type="ECO:0000256" key="2">
    <source>
        <dbReference type="ARBA" id="ARBA00012135"/>
    </source>
</evidence>
<organism evidence="8 9">
    <name type="scientific">Neoroseomonas lacus</name>
    <dbReference type="NCBI Taxonomy" id="287609"/>
    <lineage>
        <taxon>Bacteria</taxon>
        <taxon>Pseudomonadati</taxon>
        <taxon>Pseudomonadota</taxon>
        <taxon>Alphaproteobacteria</taxon>
        <taxon>Acetobacterales</taxon>
        <taxon>Acetobacteraceae</taxon>
        <taxon>Neoroseomonas</taxon>
    </lineage>
</organism>
<evidence type="ECO:0000256" key="4">
    <source>
        <dbReference type="ARBA" id="ARBA00022741"/>
    </source>
</evidence>
<evidence type="ECO:0000256" key="5">
    <source>
        <dbReference type="ARBA" id="ARBA00022777"/>
    </source>
</evidence>
<comment type="caution">
    <text evidence="8">The sequence shown here is derived from an EMBL/GenBank/DDBJ whole genome shotgun (WGS) entry which is preliminary data.</text>
</comment>
<accession>A0A917NUN4</accession>
<dbReference type="Pfam" id="PF08543">
    <property type="entry name" value="Phos_pyr_kin"/>
    <property type="match status" value="1"/>
</dbReference>
<dbReference type="PANTHER" id="PTHR20858">
    <property type="entry name" value="PHOSPHOMETHYLPYRIMIDINE KINASE"/>
    <property type="match status" value="1"/>
</dbReference>
<comment type="pathway">
    <text evidence="1">Cofactor biosynthesis; thiamine diphosphate biosynthesis.</text>
</comment>
<dbReference type="GO" id="GO:0008972">
    <property type="term" value="F:phosphomethylpyrimidine kinase activity"/>
    <property type="evidence" value="ECO:0007669"/>
    <property type="project" value="InterPro"/>
</dbReference>
<evidence type="ECO:0000256" key="6">
    <source>
        <dbReference type="ARBA" id="ARBA00022840"/>
    </source>
</evidence>
<dbReference type="GO" id="GO:0008902">
    <property type="term" value="F:hydroxymethylpyrimidine kinase activity"/>
    <property type="evidence" value="ECO:0007669"/>
    <property type="project" value="UniProtKB-EC"/>
</dbReference>
<dbReference type="Gene3D" id="3.40.1190.20">
    <property type="match status" value="1"/>
</dbReference>
<dbReference type="EC" id="2.7.1.49" evidence="2"/>
<proteinExistence type="predicted"/>
<dbReference type="GO" id="GO:0009228">
    <property type="term" value="P:thiamine biosynthetic process"/>
    <property type="evidence" value="ECO:0007669"/>
    <property type="project" value="InterPro"/>
</dbReference>
<evidence type="ECO:0000313" key="8">
    <source>
        <dbReference type="EMBL" id="GGJ29852.1"/>
    </source>
</evidence>
<dbReference type="AlphaFoldDB" id="A0A917NUN4"/>
<dbReference type="GO" id="GO:0005829">
    <property type="term" value="C:cytosol"/>
    <property type="evidence" value="ECO:0007669"/>
    <property type="project" value="TreeGrafter"/>
</dbReference>
<keyword evidence="5 8" id="KW-0418">Kinase</keyword>
<dbReference type="InterPro" id="IPR029056">
    <property type="entry name" value="Ribokinase-like"/>
</dbReference>
<reference evidence="8" key="1">
    <citation type="journal article" date="2014" name="Int. J. Syst. Evol. Microbiol.">
        <title>Complete genome sequence of Corynebacterium casei LMG S-19264T (=DSM 44701T), isolated from a smear-ripened cheese.</title>
        <authorList>
            <consortium name="US DOE Joint Genome Institute (JGI-PGF)"/>
            <person name="Walter F."/>
            <person name="Albersmeier A."/>
            <person name="Kalinowski J."/>
            <person name="Ruckert C."/>
        </authorList>
    </citation>
    <scope>NUCLEOTIDE SEQUENCE</scope>
    <source>
        <strain evidence="8">CGMCC 1.3617</strain>
    </source>
</reference>
<dbReference type="InterPro" id="IPR004399">
    <property type="entry name" value="HMP/HMP-P_kinase_dom"/>
</dbReference>
<name>A0A917NUN4_9PROT</name>
<dbReference type="PANTHER" id="PTHR20858:SF17">
    <property type="entry name" value="HYDROXYMETHYLPYRIMIDINE_PHOSPHOMETHYLPYRIMIDINE KINASE THI20-RELATED"/>
    <property type="match status" value="1"/>
</dbReference>
<dbReference type="GO" id="GO:0005524">
    <property type="term" value="F:ATP binding"/>
    <property type="evidence" value="ECO:0007669"/>
    <property type="project" value="UniProtKB-KW"/>
</dbReference>
<keyword evidence="3" id="KW-0808">Transferase</keyword>
<dbReference type="CDD" id="cd01169">
    <property type="entry name" value="HMPP_kinase"/>
    <property type="match status" value="1"/>
</dbReference>
<keyword evidence="6" id="KW-0067">ATP-binding</keyword>
<keyword evidence="4" id="KW-0547">Nucleotide-binding</keyword>
<dbReference type="RefSeq" id="WP_188970261.1">
    <property type="nucleotide sequence ID" value="NZ_BMKW01000010.1"/>
</dbReference>
<sequence length="269" mass="27457">MKGRVLIIAGSDSGGGAGIQADIKAVTALRGFAMTAITALTAQNTLGVHGVMGVPTDFIRQQIAVVLDDLGADAIKTGMLHAVPVIEAVCDELIARARGIPLVADPVMVAKGGHPLLAPDAVETLKARLLPLATIITPNLPEAEVLAGRPIRTVAEMREAATALRALGVPAVLLKGGHLEGNILTDLLVTAEGTEEFSSPRIDTRHTHGTGCTLASAIATGLAQGMSLRDAVIRARAYVLAAIAAAPGYGAGHGPLDHGITFDPARLPG</sequence>
<evidence type="ECO:0000259" key="7">
    <source>
        <dbReference type="Pfam" id="PF08543"/>
    </source>
</evidence>
<dbReference type="NCBIfam" id="TIGR00097">
    <property type="entry name" value="HMP-P_kinase"/>
    <property type="match status" value="1"/>
</dbReference>